<dbReference type="AlphaFoldDB" id="A0A813WNZ3"/>
<reference evidence="2" key="1">
    <citation type="submission" date="2021-02" db="EMBL/GenBank/DDBJ databases">
        <authorList>
            <person name="Nowell W R."/>
        </authorList>
    </citation>
    <scope>NUCLEOTIDE SEQUENCE</scope>
</reference>
<dbReference type="Proteomes" id="UP000663870">
    <property type="component" value="Unassembled WGS sequence"/>
</dbReference>
<keyword evidence="5" id="KW-1185">Reference proteome</keyword>
<feature type="compositionally biased region" description="Basic and acidic residues" evidence="1">
    <location>
        <begin position="313"/>
        <end position="339"/>
    </location>
</feature>
<dbReference type="EMBL" id="CAJNOH010000097">
    <property type="protein sequence ID" value="CAF0864116.1"/>
    <property type="molecule type" value="Genomic_DNA"/>
</dbReference>
<dbReference type="EMBL" id="CAJNOL010001641">
    <property type="protein sequence ID" value="CAF1396202.1"/>
    <property type="molecule type" value="Genomic_DNA"/>
</dbReference>
<comment type="caution">
    <text evidence="2">The sequence shown here is derived from an EMBL/GenBank/DDBJ whole genome shotgun (WGS) entry which is preliminary data.</text>
</comment>
<evidence type="ECO:0000313" key="2">
    <source>
        <dbReference type="EMBL" id="CAF0864116.1"/>
    </source>
</evidence>
<evidence type="ECO:0000313" key="4">
    <source>
        <dbReference type="Proteomes" id="UP000663854"/>
    </source>
</evidence>
<evidence type="ECO:0000313" key="5">
    <source>
        <dbReference type="Proteomes" id="UP000663870"/>
    </source>
</evidence>
<gene>
    <name evidence="3" type="ORF">JXQ802_LOCUS34474</name>
    <name evidence="2" type="ORF">PYM288_LOCUS7709</name>
</gene>
<dbReference type="Proteomes" id="UP000663854">
    <property type="component" value="Unassembled WGS sequence"/>
</dbReference>
<organism evidence="2 4">
    <name type="scientific">Rotaria sordida</name>
    <dbReference type="NCBI Taxonomy" id="392033"/>
    <lineage>
        <taxon>Eukaryota</taxon>
        <taxon>Metazoa</taxon>
        <taxon>Spiralia</taxon>
        <taxon>Gnathifera</taxon>
        <taxon>Rotifera</taxon>
        <taxon>Eurotatoria</taxon>
        <taxon>Bdelloidea</taxon>
        <taxon>Philodinida</taxon>
        <taxon>Philodinidae</taxon>
        <taxon>Rotaria</taxon>
    </lineage>
</organism>
<accession>A0A813WNZ3</accession>
<name>A0A813WNZ3_9BILA</name>
<feature type="region of interest" description="Disordered" evidence="1">
    <location>
        <begin position="306"/>
        <end position="339"/>
    </location>
</feature>
<evidence type="ECO:0000313" key="3">
    <source>
        <dbReference type="EMBL" id="CAF1396202.1"/>
    </source>
</evidence>
<protein>
    <submittedName>
        <fullName evidence="2">Uncharacterized protein</fullName>
    </submittedName>
</protein>
<sequence>MSDKTCRYNNTHGAFNRREIRMLAQALGLPEERIDKRLNTLEIGETIQIPELLDLIEKGIFITDFNYMYNSQSGRYNSVVLSKALQLVDSHLFSFNDILKARLAFNIYEMNVSNNDKRNFELILRTIKFCDYHISALKLERCLYHYRLNNSRILHLCEYFDLLLICKRDNNNSQSFSRKIIDLSDPKPIDQQMMDELNTKYLRDERNWFLQESFSKQKIIENSIWPAKLAHQHQANIASIRKAQLQRQLSASISSLKQSRAGSACSSRSHLLSSSLRQSRPVSHCSFTSLTPIIIRSSLSCSAQSNRTIISENETKPNEIEPEEPKPDEIKPSETKSNEIKLDEISNRIQQLQSESAFLTIKYALYREDYMNELLPNGYSKSIIISKPIGRQLKKPKSLVHWSRRATTHNTII</sequence>
<proteinExistence type="predicted"/>
<evidence type="ECO:0000256" key="1">
    <source>
        <dbReference type="SAM" id="MobiDB-lite"/>
    </source>
</evidence>